<dbReference type="PANTHER" id="PTHR46796:SF2">
    <property type="entry name" value="TRANSCRIPTIONAL REGULATORY PROTEIN"/>
    <property type="match status" value="1"/>
</dbReference>
<evidence type="ECO:0000256" key="2">
    <source>
        <dbReference type="ARBA" id="ARBA00023125"/>
    </source>
</evidence>
<name>A0AA37HJ02_9HYPH</name>
<dbReference type="SUPFAM" id="SSF51215">
    <property type="entry name" value="Regulatory protein AraC"/>
    <property type="match status" value="1"/>
</dbReference>
<dbReference type="Gene3D" id="1.10.10.60">
    <property type="entry name" value="Homeodomain-like"/>
    <property type="match status" value="2"/>
</dbReference>
<evidence type="ECO:0000313" key="6">
    <source>
        <dbReference type="Proteomes" id="UP001055286"/>
    </source>
</evidence>
<organism evidence="5 6">
    <name type="scientific">Methylobacterium frigidaeris</name>
    <dbReference type="NCBI Taxonomy" id="2038277"/>
    <lineage>
        <taxon>Bacteria</taxon>
        <taxon>Pseudomonadati</taxon>
        <taxon>Pseudomonadota</taxon>
        <taxon>Alphaproteobacteria</taxon>
        <taxon>Hyphomicrobiales</taxon>
        <taxon>Methylobacteriaceae</taxon>
        <taxon>Methylobacterium</taxon>
    </lineage>
</organism>
<gene>
    <name evidence="5" type="primary">rhaS_13</name>
    <name evidence="5" type="ORF">MPEAHAMD_6841</name>
</gene>
<dbReference type="PANTHER" id="PTHR46796">
    <property type="entry name" value="HTH-TYPE TRANSCRIPTIONAL ACTIVATOR RHAS-RELATED"/>
    <property type="match status" value="1"/>
</dbReference>
<proteinExistence type="predicted"/>
<dbReference type="AlphaFoldDB" id="A0AA37HJ02"/>
<dbReference type="GO" id="GO:0043565">
    <property type="term" value="F:sequence-specific DNA binding"/>
    <property type="evidence" value="ECO:0007669"/>
    <property type="project" value="InterPro"/>
</dbReference>
<protein>
    <submittedName>
        <fullName evidence="5">HTH-type transcriptional activator RhaS</fullName>
    </submittedName>
</protein>
<comment type="caution">
    <text evidence="5">The sequence shown here is derived from an EMBL/GenBank/DDBJ whole genome shotgun (WGS) entry which is preliminary data.</text>
</comment>
<reference evidence="5" key="2">
    <citation type="submission" date="2021-08" db="EMBL/GenBank/DDBJ databases">
        <authorList>
            <person name="Tani A."/>
            <person name="Ola A."/>
            <person name="Ogura Y."/>
            <person name="Katsura K."/>
            <person name="Hayashi T."/>
        </authorList>
    </citation>
    <scope>NUCLEOTIDE SEQUENCE</scope>
    <source>
        <strain evidence="5">JCM 32048</strain>
    </source>
</reference>
<dbReference type="InterPro" id="IPR018060">
    <property type="entry name" value="HTH_AraC"/>
</dbReference>
<keyword evidence="3" id="KW-0804">Transcription</keyword>
<dbReference type="InterPro" id="IPR037923">
    <property type="entry name" value="HTH-like"/>
</dbReference>
<reference evidence="5" key="1">
    <citation type="journal article" date="2016" name="Front. Microbiol.">
        <title>Genome Sequence of the Piezophilic, Mesophilic Sulfate-Reducing Bacterium Desulfovibrio indicus J2T.</title>
        <authorList>
            <person name="Cao J."/>
            <person name="Maignien L."/>
            <person name="Shao Z."/>
            <person name="Alain K."/>
            <person name="Jebbar M."/>
        </authorList>
    </citation>
    <scope>NUCLEOTIDE SEQUENCE</scope>
    <source>
        <strain evidence="5">JCM 32048</strain>
    </source>
</reference>
<dbReference type="PROSITE" id="PS01124">
    <property type="entry name" value="HTH_ARAC_FAMILY_2"/>
    <property type="match status" value="1"/>
</dbReference>
<dbReference type="Proteomes" id="UP001055286">
    <property type="component" value="Unassembled WGS sequence"/>
</dbReference>
<evidence type="ECO:0000259" key="4">
    <source>
        <dbReference type="PROSITE" id="PS01124"/>
    </source>
</evidence>
<sequence>MLKGVYIRHAYPWHAHEDLCLGTVVGGAVQLRTRDSGAIASAGTFVLINSDELHCGWPAADEGWRCRTIHVHAEVLQAVADECRIIGKGPTLYFKGPAFEDAELSRHLLDLHCRSEIHGSALERQSLFFDLISCLIERHARASAEPQIRDKEPRAVALAREFLDQNLSDKVTLEELALAVGLTPFRLLRSFRKATGLTPHQYQFQARVRQAHGRLRRNEPLADIAAAVGFADQAHMTRAFKAVMGGTPGQFRMFVATR</sequence>
<evidence type="ECO:0000313" key="5">
    <source>
        <dbReference type="EMBL" id="GJD66643.1"/>
    </source>
</evidence>
<accession>A0AA37HJ02</accession>
<dbReference type="Pfam" id="PF12833">
    <property type="entry name" value="HTH_18"/>
    <property type="match status" value="1"/>
</dbReference>
<dbReference type="SMART" id="SM00342">
    <property type="entry name" value="HTH_ARAC"/>
    <property type="match status" value="1"/>
</dbReference>
<feature type="domain" description="HTH araC/xylS-type" evidence="4">
    <location>
        <begin position="157"/>
        <end position="254"/>
    </location>
</feature>
<dbReference type="InterPro" id="IPR003313">
    <property type="entry name" value="AraC-bd"/>
</dbReference>
<dbReference type="InterPro" id="IPR050204">
    <property type="entry name" value="AraC_XylS_family_regulators"/>
</dbReference>
<keyword evidence="1" id="KW-0805">Transcription regulation</keyword>
<evidence type="ECO:0000256" key="1">
    <source>
        <dbReference type="ARBA" id="ARBA00023015"/>
    </source>
</evidence>
<evidence type="ECO:0000256" key="3">
    <source>
        <dbReference type="ARBA" id="ARBA00023163"/>
    </source>
</evidence>
<keyword evidence="6" id="KW-1185">Reference proteome</keyword>
<dbReference type="InterPro" id="IPR009057">
    <property type="entry name" value="Homeodomain-like_sf"/>
</dbReference>
<dbReference type="Pfam" id="PF02311">
    <property type="entry name" value="AraC_binding"/>
    <property type="match status" value="1"/>
</dbReference>
<dbReference type="SUPFAM" id="SSF46689">
    <property type="entry name" value="Homeodomain-like"/>
    <property type="match status" value="2"/>
</dbReference>
<dbReference type="EMBL" id="BPQJ01000072">
    <property type="protein sequence ID" value="GJD66643.1"/>
    <property type="molecule type" value="Genomic_DNA"/>
</dbReference>
<dbReference type="GO" id="GO:0003700">
    <property type="term" value="F:DNA-binding transcription factor activity"/>
    <property type="evidence" value="ECO:0007669"/>
    <property type="project" value="InterPro"/>
</dbReference>
<keyword evidence="2" id="KW-0238">DNA-binding</keyword>